<feature type="domain" description="Azaphilone pigments biosynthesis cluster protein L N-terminal" evidence="2">
    <location>
        <begin position="1"/>
        <end position="153"/>
    </location>
</feature>
<gene>
    <name evidence="3" type="ORF">QBC46DRAFT_418254</name>
</gene>
<keyword evidence="3" id="KW-0346">Stress response</keyword>
<dbReference type="EMBL" id="MU853874">
    <property type="protein sequence ID" value="KAK3936725.1"/>
    <property type="molecule type" value="Genomic_DNA"/>
</dbReference>
<dbReference type="PANTHER" id="PTHR14187:SF79">
    <property type="entry name" value="HSP70 FAMILY PROTEIN (AFU_ORTHOLOGUE AFUA_1G15200)"/>
    <property type="match status" value="1"/>
</dbReference>
<dbReference type="Gene3D" id="3.30.420.40">
    <property type="match status" value="1"/>
</dbReference>
<dbReference type="CDD" id="cd10170">
    <property type="entry name" value="ASKHA_NBD_HSP70"/>
    <property type="match status" value="1"/>
</dbReference>
<sequence>MDPLSIAASAAGLATGCSKIVSTLYTWIDDTIDVDENVAGLCEEVTALARVLESVSNASIKAPRVVIAEIDPDESLWITVKATLGDIKSTLDKVNQLLAEIQNSSGVFARGFFRKPAKQIRFTMRSKDITLYKDRIKSYNNAMTSALQMINVCLLIQNNSSQDAVFRVLTGLKSQIGRVEDALHAGPPVSREEDDRISRNLQQFVRVAESFHSSASTIVREGPRSTVWGGSILGDPLTEEQFSSIEGWIPPPINEQEELVDEPSGASNTGQAGEQAHHSDSDDDMDKDLVERLGELALHSELAGDYAKAENFYRRVINRKEARQSPAQDIPTIRLKLAYTCLRQEKWAEVEIIIRPIAWEKTIADLEVYDWLHALALVHMKNSDFGNAYGCCKRALWGKRKIIGKDHPSCWETLALLASICNARNDAVEAEAHQSFIPISYPVHADKDPLTYLNRKLDWQPPPPLPTTTRTPPVSRQGLGQTSQRYLASTPRQYSTPPTDASLVPPPMAPNHSRSPSPLPQASTYFLDPRVTPNQSLPTPPPQQAYVPRPRAQLIVGIHYGAEQTAVAFAFTTNTEAKEDIITEWPGLGSYTRPTIPTLLYYDQYQKVVGWGPDIADALAPTGYPKPGVQKVEWFTLQLMLEGNTYIDPLNLPPLPDGKTAICVSADYLSKLRQAIRSALQKTLGEVFLRQERSIRWVFTIPATWNDAGKAALRESVIDAGFIRDPNDNRLQLVTEPEAIVFFCSKTGLLNIKLHDAVLIVDAGKGTVDLIAYEVQDANPFTVAEVTAASGDSCGSTALNRNFSNMLRAKLRKMRLPEGSKTVGRVYAKAIMDFENRIKGDFRNNGQNWAVDVGIESEWPEAGIEDGYMTFTNEAILQCFEPVINRVLELVQNQVIAVQAQNRILQSIIVTGEFGKSEYLFQQMKIHVPPQLQSRVVQPMDAQSAIVKGAVTAGIADTRLWSYGDSPATGLPTPGYTVMRSIFVESQPYPSQDIYRHERDMQMYPDGQYRNIETTQRIIQAGQLVQDKQQFEVNLAKYYSQPIGERYDSVFTFLVFRDRIFSKKQLPDSNQGMVFATDPRCQFEGGVTADFSRQVPDSCFRKFYGPSGPYYLVEYQLRCTVHAGLRVLELQSFFQGKPMGDIHQVKL</sequence>
<evidence type="ECO:0000313" key="3">
    <source>
        <dbReference type="EMBL" id="KAK3936725.1"/>
    </source>
</evidence>
<organism evidence="3 4">
    <name type="scientific">Diplogelasinospora grovesii</name>
    <dbReference type="NCBI Taxonomy" id="303347"/>
    <lineage>
        <taxon>Eukaryota</taxon>
        <taxon>Fungi</taxon>
        <taxon>Dikarya</taxon>
        <taxon>Ascomycota</taxon>
        <taxon>Pezizomycotina</taxon>
        <taxon>Sordariomycetes</taxon>
        <taxon>Sordariomycetidae</taxon>
        <taxon>Sordariales</taxon>
        <taxon>Diplogelasinosporaceae</taxon>
        <taxon>Diplogelasinospora</taxon>
    </lineage>
</organism>
<proteinExistence type="predicted"/>
<dbReference type="InterPro" id="IPR031348">
    <property type="entry name" value="PigL_N"/>
</dbReference>
<feature type="compositionally biased region" description="Polar residues" evidence="1">
    <location>
        <begin position="512"/>
        <end position="524"/>
    </location>
</feature>
<evidence type="ECO:0000259" key="2">
    <source>
        <dbReference type="Pfam" id="PF17111"/>
    </source>
</evidence>
<feature type="region of interest" description="Disordered" evidence="1">
    <location>
        <begin position="454"/>
        <end position="546"/>
    </location>
</feature>
<protein>
    <submittedName>
        <fullName evidence="3">Heat shock 70 kDa protein 12B</fullName>
    </submittedName>
</protein>
<evidence type="ECO:0000256" key="1">
    <source>
        <dbReference type="SAM" id="MobiDB-lite"/>
    </source>
</evidence>
<dbReference type="PANTHER" id="PTHR14187">
    <property type="entry name" value="ALPHA KINASE/ELONGATION FACTOR 2 KINASE"/>
    <property type="match status" value="1"/>
</dbReference>
<dbReference type="SUPFAM" id="SSF48452">
    <property type="entry name" value="TPR-like"/>
    <property type="match status" value="1"/>
</dbReference>
<accession>A0AAN6S184</accession>
<comment type="caution">
    <text evidence="3">The sequence shown here is derived from an EMBL/GenBank/DDBJ whole genome shotgun (WGS) entry which is preliminary data.</text>
</comment>
<feature type="compositionally biased region" description="Polar residues" evidence="1">
    <location>
        <begin position="478"/>
        <end position="499"/>
    </location>
</feature>
<name>A0AAN6S184_9PEZI</name>
<evidence type="ECO:0000313" key="4">
    <source>
        <dbReference type="Proteomes" id="UP001303473"/>
    </source>
</evidence>
<dbReference type="Pfam" id="PF17111">
    <property type="entry name" value="PigL_N"/>
    <property type="match status" value="1"/>
</dbReference>
<reference evidence="4" key="1">
    <citation type="journal article" date="2023" name="Mol. Phylogenet. Evol.">
        <title>Genome-scale phylogeny and comparative genomics of the fungal order Sordariales.</title>
        <authorList>
            <person name="Hensen N."/>
            <person name="Bonometti L."/>
            <person name="Westerberg I."/>
            <person name="Brannstrom I.O."/>
            <person name="Guillou S."/>
            <person name="Cros-Aarteil S."/>
            <person name="Calhoun S."/>
            <person name="Haridas S."/>
            <person name="Kuo A."/>
            <person name="Mondo S."/>
            <person name="Pangilinan J."/>
            <person name="Riley R."/>
            <person name="LaButti K."/>
            <person name="Andreopoulos B."/>
            <person name="Lipzen A."/>
            <person name="Chen C."/>
            <person name="Yan M."/>
            <person name="Daum C."/>
            <person name="Ng V."/>
            <person name="Clum A."/>
            <person name="Steindorff A."/>
            <person name="Ohm R.A."/>
            <person name="Martin F."/>
            <person name="Silar P."/>
            <person name="Natvig D.O."/>
            <person name="Lalanne C."/>
            <person name="Gautier V."/>
            <person name="Ament-Velasquez S.L."/>
            <person name="Kruys A."/>
            <person name="Hutchinson M.I."/>
            <person name="Powell A.J."/>
            <person name="Barry K."/>
            <person name="Miller A.N."/>
            <person name="Grigoriev I.V."/>
            <person name="Debuchy R."/>
            <person name="Gladieux P."/>
            <person name="Hiltunen Thoren M."/>
            <person name="Johannesson H."/>
        </authorList>
    </citation>
    <scope>NUCLEOTIDE SEQUENCE [LARGE SCALE GENOMIC DNA]</scope>
    <source>
        <strain evidence="4">CBS 340.73</strain>
    </source>
</reference>
<keyword evidence="4" id="KW-1185">Reference proteome</keyword>
<dbReference type="InterPro" id="IPR011990">
    <property type="entry name" value="TPR-like_helical_dom_sf"/>
</dbReference>
<dbReference type="SUPFAM" id="SSF53067">
    <property type="entry name" value="Actin-like ATPase domain"/>
    <property type="match status" value="2"/>
</dbReference>
<feature type="region of interest" description="Disordered" evidence="1">
    <location>
        <begin position="258"/>
        <end position="285"/>
    </location>
</feature>
<dbReference type="Gene3D" id="1.25.40.10">
    <property type="entry name" value="Tetratricopeptide repeat domain"/>
    <property type="match status" value="1"/>
</dbReference>
<dbReference type="AlphaFoldDB" id="A0AAN6S184"/>
<dbReference type="InterPro" id="IPR043129">
    <property type="entry name" value="ATPase_NBD"/>
</dbReference>
<dbReference type="Proteomes" id="UP001303473">
    <property type="component" value="Unassembled WGS sequence"/>
</dbReference>